<feature type="region of interest" description="Disordered" evidence="2">
    <location>
        <begin position="1"/>
        <end position="23"/>
    </location>
</feature>
<dbReference type="InterPro" id="IPR005612">
    <property type="entry name" value="CCAAT-binding_factor"/>
</dbReference>
<dbReference type="Proteomes" id="UP000244406">
    <property type="component" value="Unassembled WGS sequence"/>
</dbReference>
<dbReference type="EMBL" id="PKFP01000008">
    <property type="protein sequence ID" value="PVH17502.1"/>
    <property type="molecule type" value="Genomic_DNA"/>
</dbReference>
<reference evidence="4 5" key="1">
    <citation type="submission" date="2017-12" db="EMBL/GenBank/DDBJ databases">
        <title>Genome Sequence of the Amphotericin B-resistant Candida duobushaemulonii strain, B09383.</title>
        <authorList>
            <person name="Chow N.A."/>
            <person name="Gade L."/>
            <person name="Batra D."/>
            <person name="Rowe L.A."/>
            <person name="Loparev V.N."/>
            <person name="Litvintseva A.P."/>
        </authorList>
    </citation>
    <scope>NUCLEOTIDE SEQUENCE [LARGE SCALE GENOMIC DNA]</scope>
    <source>
        <strain evidence="4 5">B09383</strain>
    </source>
</reference>
<dbReference type="AlphaFoldDB" id="A0A2V1AIH7"/>
<protein>
    <recommendedName>
        <fullName evidence="3">CCAAT-binding factor domain-containing protein</fullName>
    </recommendedName>
</protein>
<comment type="caution">
    <text evidence="4">The sequence shown here is derived from an EMBL/GenBank/DDBJ whole genome shotgun (WGS) entry which is preliminary data.</text>
</comment>
<feature type="domain" description="CCAAT-binding factor" evidence="3">
    <location>
        <begin position="329"/>
        <end position="478"/>
    </location>
</feature>
<evidence type="ECO:0000256" key="1">
    <source>
        <dbReference type="ARBA" id="ARBA00007797"/>
    </source>
</evidence>
<dbReference type="GO" id="GO:0032040">
    <property type="term" value="C:small-subunit processome"/>
    <property type="evidence" value="ECO:0007669"/>
    <property type="project" value="TreeGrafter"/>
</dbReference>
<evidence type="ECO:0000313" key="4">
    <source>
        <dbReference type="EMBL" id="PVH17502.1"/>
    </source>
</evidence>
<evidence type="ECO:0000313" key="5">
    <source>
        <dbReference type="Proteomes" id="UP000244406"/>
    </source>
</evidence>
<comment type="similarity">
    <text evidence="1">Belongs to the CBF/MAK21 family.</text>
</comment>
<dbReference type="GeneID" id="37000392"/>
<evidence type="ECO:0000256" key="2">
    <source>
        <dbReference type="SAM" id="MobiDB-lite"/>
    </source>
</evidence>
<evidence type="ECO:0000259" key="3">
    <source>
        <dbReference type="Pfam" id="PF03914"/>
    </source>
</evidence>
<accession>A0A2V1AIH7</accession>
<dbReference type="RefSeq" id="XP_025338442.1">
    <property type="nucleotide sequence ID" value="XM_025478969.1"/>
</dbReference>
<dbReference type="VEuPathDB" id="FungiDB:CXQ87_000390"/>
<dbReference type="PANTHER" id="PTHR12455">
    <property type="entry name" value="NUCLEOLAR COMPLEX PROTEIN 4"/>
    <property type="match status" value="1"/>
</dbReference>
<dbReference type="GO" id="GO:0042254">
    <property type="term" value="P:ribosome biogenesis"/>
    <property type="evidence" value="ECO:0007669"/>
    <property type="project" value="InterPro"/>
</dbReference>
<keyword evidence="5" id="KW-1185">Reference proteome</keyword>
<proteinExistence type="inferred from homology"/>
<dbReference type="PANTHER" id="PTHR12455:SF0">
    <property type="entry name" value="NUCLEOLAR COMPLEX PROTEIN 4 HOMOLOG"/>
    <property type="match status" value="1"/>
</dbReference>
<gene>
    <name evidence="4" type="ORF">CXQ87_000390</name>
</gene>
<dbReference type="GO" id="GO:0030692">
    <property type="term" value="C:Noc4p-Nop14p complex"/>
    <property type="evidence" value="ECO:0007669"/>
    <property type="project" value="TreeGrafter"/>
</dbReference>
<sequence length="540" mass="62957">MAKKRTSKASSSVAKKSKNAPEAPVEVSKNVEFLKHYALKAMAQDIRDENKFNNLVPLLDQFELAKKVLSEGPSSEALEVCNYLIESLSVVFEWFLLHGTMKKTKDEKKNLIAAWLAEKFDKFREKLLWLINSRLPGNAVETQRRAMETYLEIVKQYTEYNNEFPLDIYQDFVHALLTSSVGVGNRNDLVYNFYTMFIEHEDLQVNFFRESLAKKLGDWKSLEGPTKDRIFENFYSIIQNGVMFEDEERFGHNFTTAPQMDKSYMRTFKQDFQSCILAWVRMPDLSAEQYKKLLNCLHYGILPYMSSPTSLMDFLTDSLDQEEDEIVPLLVINSLWELMKRENLEYPEFFTKLYSLLTPSLLYTRYRARFFRSLDLFLSSTHLSANLVASFIKRIARLAMSSSAPGVVIVFPFIYNLLKRHPSCMIMLQNPDGKNSSDYKDPFKNDEPNPQKTGAIGSSLWELETLQSHYHPNIATLAKIFSEPFRKPNYNMEDFLDWTYKSLLDSEEKRKYKGLAALEYEDWESLFGKENAFMEGWELN</sequence>
<dbReference type="InterPro" id="IPR027193">
    <property type="entry name" value="Noc4"/>
</dbReference>
<dbReference type="Pfam" id="PF03914">
    <property type="entry name" value="CBF"/>
    <property type="match status" value="1"/>
</dbReference>
<name>A0A2V1AIH7_9ASCO</name>
<organism evidence="4 5">
    <name type="scientific">Candidozyma duobushaemuli</name>
    <dbReference type="NCBI Taxonomy" id="1231522"/>
    <lineage>
        <taxon>Eukaryota</taxon>
        <taxon>Fungi</taxon>
        <taxon>Dikarya</taxon>
        <taxon>Ascomycota</taxon>
        <taxon>Saccharomycotina</taxon>
        <taxon>Pichiomycetes</taxon>
        <taxon>Metschnikowiaceae</taxon>
        <taxon>Candidozyma</taxon>
    </lineage>
</organism>